<feature type="compositionally biased region" description="Pro residues" evidence="1">
    <location>
        <begin position="150"/>
        <end position="161"/>
    </location>
</feature>
<accession>A0ABU8AWM7</accession>
<feature type="region of interest" description="Disordered" evidence="1">
    <location>
        <begin position="617"/>
        <end position="648"/>
    </location>
</feature>
<feature type="compositionally biased region" description="Basic and acidic residues" evidence="1">
    <location>
        <begin position="625"/>
        <end position="648"/>
    </location>
</feature>
<dbReference type="Proteomes" id="UP001310290">
    <property type="component" value="Unassembled WGS sequence"/>
</dbReference>
<evidence type="ECO:0000256" key="1">
    <source>
        <dbReference type="SAM" id="MobiDB-lite"/>
    </source>
</evidence>
<dbReference type="PANTHER" id="PTHR12631:SF10">
    <property type="entry name" value="BETA-XYLOSIDASE-LIKE PROTEIN-RELATED"/>
    <property type="match status" value="1"/>
</dbReference>
<dbReference type="InterPro" id="IPR010982">
    <property type="entry name" value="Lambda_DNA-bd_dom_sf"/>
</dbReference>
<dbReference type="PANTHER" id="PTHR12631">
    <property type="entry name" value="ALPHA-L-IDURONIDASE"/>
    <property type="match status" value="1"/>
</dbReference>
<dbReference type="Gene3D" id="3.20.20.80">
    <property type="entry name" value="Glycosidases"/>
    <property type="match status" value="1"/>
</dbReference>
<reference evidence="2" key="1">
    <citation type="submission" date="2023-04" db="EMBL/GenBank/DDBJ databases">
        <title>Genomic diversity of scab-causing Streptomyces spp. in the province of Quebec, Canada.</title>
        <authorList>
            <person name="Biessy A."/>
            <person name="Cadieux M."/>
            <person name="Ciotola M."/>
            <person name="Filion M."/>
        </authorList>
    </citation>
    <scope>NUCLEOTIDE SEQUENCE</scope>
    <source>
        <strain evidence="2">B21-115</strain>
    </source>
</reference>
<dbReference type="RefSeq" id="WP_334660452.1">
    <property type="nucleotide sequence ID" value="NZ_JARULZ010000002.1"/>
</dbReference>
<feature type="compositionally biased region" description="Low complexity" evidence="1">
    <location>
        <begin position="162"/>
        <end position="175"/>
    </location>
</feature>
<keyword evidence="3" id="KW-1185">Reference proteome</keyword>
<feature type="region of interest" description="Disordered" evidence="1">
    <location>
        <begin position="94"/>
        <end position="128"/>
    </location>
</feature>
<name>A0ABU8AWM7_9ACTN</name>
<feature type="compositionally biased region" description="Low complexity" evidence="1">
    <location>
        <begin position="114"/>
        <end position="128"/>
    </location>
</feature>
<evidence type="ECO:0000313" key="3">
    <source>
        <dbReference type="Proteomes" id="UP001310290"/>
    </source>
</evidence>
<dbReference type="Pfam" id="PF13560">
    <property type="entry name" value="HTH_31"/>
    <property type="match status" value="1"/>
</dbReference>
<proteinExistence type="predicted"/>
<evidence type="ECO:0000313" key="2">
    <source>
        <dbReference type="EMBL" id="MEH0637578.1"/>
    </source>
</evidence>
<comment type="caution">
    <text evidence="2">The sequence shown here is derived from an EMBL/GenBank/DDBJ whole genome shotgun (WGS) entry which is preliminary data.</text>
</comment>
<gene>
    <name evidence="2" type="ORF">QBA35_30415</name>
</gene>
<feature type="region of interest" description="Disordered" evidence="1">
    <location>
        <begin position="142"/>
        <end position="182"/>
    </location>
</feature>
<dbReference type="InterPro" id="IPR051923">
    <property type="entry name" value="Glycosyl_Hydrolase_39"/>
</dbReference>
<protein>
    <submittedName>
        <fullName evidence="2">Helix-turn-helix domain-containing protein</fullName>
    </submittedName>
</protein>
<organism evidence="2 3">
    <name type="scientific">Streptomyces bottropensis</name>
    <dbReference type="NCBI Taxonomy" id="42235"/>
    <lineage>
        <taxon>Bacteria</taxon>
        <taxon>Bacillati</taxon>
        <taxon>Actinomycetota</taxon>
        <taxon>Actinomycetes</taxon>
        <taxon>Kitasatosporales</taxon>
        <taxon>Streptomycetaceae</taxon>
        <taxon>Streptomyces</taxon>
    </lineage>
</organism>
<sequence length="648" mass="70226">MAEASHRKQLGALLEDLKQRSGHSYQRIGQGVRASKSTVYRYCTGQIVPPDFATIERIAKTCNAGKAEMAELYRLWMAASCAPDEVPVHVHTPVHTPDPVPADSPDHVPDHAPADVPADLPAGALAAPEQPGVPATVLAGAPAEADSPTTGPPPSTPPLSPSAPRARPVPAVRPADGTRRPGGRSLLFALSAALVTLLVAMTATSSGPTLHGTSPRRAEQWIPGPAWVSAPAPVRSTLFGVTINSTTGTMPSFRTGAVRLWDSDTRWSNIQPRRGEFDWDVLDRLVDGAERAGLPALFVMGGTPRWASPDGPVGPYADGSRAAPPDRLADWDAFVSALVRRYQGRIEAYELWVLANDSRFYNGSVETLVEMVRRAGRTIRAADPEATVVCPGMGRLWEPEAVHVLERFAELGGYRHCDVAGVKLYQRTASDPPETMLALTRTVDRILHRAGVHPRLWNTGTMYEIPLQKPLSRRRAADYAVRFYLVGLYARDANVERMYFYNWGGTKIPVVLQAEGGAPTRAALAVEQLQRWLAHARIHSCGHGLASGLGANVWECRFTVTESGPSHEATVRWTDSGTAMTTSEPGLAFVHRLDGTVTAVRPGDTIRITEQPVLLEQRPVGYTPVRREPPRPVGRGDRGEALRRPPSP</sequence>
<dbReference type="EMBL" id="JARULZ010000002">
    <property type="protein sequence ID" value="MEH0637578.1"/>
    <property type="molecule type" value="Genomic_DNA"/>
</dbReference>
<feature type="compositionally biased region" description="Basic and acidic residues" evidence="1">
    <location>
        <begin position="104"/>
        <end position="113"/>
    </location>
</feature>
<dbReference type="InterPro" id="IPR017853">
    <property type="entry name" value="GH"/>
</dbReference>
<dbReference type="SUPFAM" id="SSF47413">
    <property type="entry name" value="lambda repressor-like DNA-binding domains"/>
    <property type="match status" value="1"/>
</dbReference>
<dbReference type="SUPFAM" id="SSF51445">
    <property type="entry name" value="(Trans)glycosidases"/>
    <property type="match status" value="1"/>
</dbReference>